<evidence type="ECO:0000313" key="3">
    <source>
        <dbReference type="EMBL" id="EAR98547.2"/>
    </source>
</evidence>
<accession>Q23PY8</accession>
<dbReference type="KEGG" id="tet:TTHERM_00462940"/>
<dbReference type="PANTHER" id="PTHR43086">
    <property type="entry name" value="VERY-LONG-CHAIN 3-OXOOACYL-COA REDUCTASE"/>
    <property type="match status" value="1"/>
</dbReference>
<dbReference type="eggNOG" id="KOG1014">
    <property type="taxonomic scope" value="Eukaryota"/>
</dbReference>
<dbReference type="SUPFAM" id="SSF51735">
    <property type="entry name" value="NAD(P)-binding Rossmann-fold domains"/>
    <property type="match status" value="1"/>
</dbReference>
<dbReference type="AlphaFoldDB" id="Q23PY8"/>
<dbReference type="PRINTS" id="PR00081">
    <property type="entry name" value="GDHRDH"/>
</dbReference>
<name>Q23PY8_TETTS</name>
<evidence type="ECO:0000313" key="4">
    <source>
        <dbReference type="Proteomes" id="UP000009168"/>
    </source>
</evidence>
<sequence length="315" mass="36058">MDLYTICLWTGIAIFAVKLFELYKRLAPYFTAPVDVNERYIKGKKDVWAVVTGASEGAGRDWAIELSKRGFNIILIARTVSKLEKVAQELNPAVKSKILPKDFSKCDDEQFALELKKDLQDFNIAALVNNVGVIDVERFEKISAQTIANHIKINMISMSVMVSILYEKLYQDAKKDNRKSIIINMSSFSAENHSAFYQIYSSTKKYILHFTTILDKTYKLHQDDFKDYVDILAIRPYFIKTQMVNFKSLPFTVTTEQFQKGVFSIIGKTNHASGTAIHELYSFISGLVPKYLLDFAMPHITWNLVVQLGFQKKDN</sequence>
<organism evidence="3 4">
    <name type="scientific">Tetrahymena thermophila (strain SB210)</name>
    <dbReference type="NCBI Taxonomy" id="312017"/>
    <lineage>
        <taxon>Eukaryota</taxon>
        <taxon>Sar</taxon>
        <taxon>Alveolata</taxon>
        <taxon>Ciliophora</taxon>
        <taxon>Intramacronucleata</taxon>
        <taxon>Oligohymenophorea</taxon>
        <taxon>Hymenostomatida</taxon>
        <taxon>Tetrahymenina</taxon>
        <taxon>Tetrahymenidae</taxon>
        <taxon>Tetrahymena</taxon>
    </lineage>
</organism>
<dbReference type="GO" id="GO:0030497">
    <property type="term" value="P:fatty acid elongation"/>
    <property type="evidence" value="ECO:0007669"/>
    <property type="project" value="TreeGrafter"/>
</dbReference>
<dbReference type="RefSeq" id="XP_001018792.2">
    <property type="nucleotide sequence ID" value="XM_001018792.3"/>
</dbReference>
<dbReference type="GeneID" id="7825726"/>
<dbReference type="OrthoDB" id="296884at2759"/>
<keyword evidence="4" id="KW-1185">Reference proteome</keyword>
<dbReference type="Proteomes" id="UP000009168">
    <property type="component" value="Unassembled WGS sequence"/>
</dbReference>
<keyword evidence="2" id="KW-0560">Oxidoreductase</keyword>
<dbReference type="PANTHER" id="PTHR43086:SF2">
    <property type="entry name" value="HYDROXYSTEROID DEHYDROGENASE-LIKE PROTEIN 1"/>
    <property type="match status" value="1"/>
</dbReference>
<dbReference type="GO" id="GO:0005783">
    <property type="term" value="C:endoplasmic reticulum"/>
    <property type="evidence" value="ECO:0007669"/>
    <property type="project" value="TreeGrafter"/>
</dbReference>
<dbReference type="EMBL" id="GG662650">
    <property type="protein sequence ID" value="EAR98547.2"/>
    <property type="molecule type" value="Genomic_DNA"/>
</dbReference>
<evidence type="ECO:0000256" key="2">
    <source>
        <dbReference type="ARBA" id="ARBA00023002"/>
    </source>
</evidence>
<dbReference type="GO" id="GO:0016491">
    <property type="term" value="F:oxidoreductase activity"/>
    <property type="evidence" value="ECO:0007669"/>
    <property type="project" value="UniProtKB-KW"/>
</dbReference>
<protein>
    <submittedName>
        <fullName evidence="3">Oxidoreductase, short chain dehydrogenase/reductase family protein</fullName>
    </submittedName>
</protein>
<evidence type="ECO:0000256" key="1">
    <source>
        <dbReference type="ARBA" id="ARBA00022857"/>
    </source>
</evidence>
<dbReference type="InterPro" id="IPR002347">
    <property type="entry name" value="SDR_fam"/>
</dbReference>
<dbReference type="PIRSF" id="PIRSF000126">
    <property type="entry name" value="11-beta-HSD1"/>
    <property type="match status" value="1"/>
</dbReference>
<dbReference type="OMA" id="PGMENRN"/>
<gene>
    <name evidence="3" type="ORF">TTHERM_00462940</name>
</gene>
<dbReference type="Gene3D" id="3.40.50.720">
    <property type="entry name" value="NAD(P)-binding Rossmann-like Domain"/>
    <property type="match status" value="1"/>
</dbReference>
<proteinExistence type="predicted"/>
<keyword evidence="1" id="KW-0521">NADP</keyword>
<dbReference type="InterPro" id="IPR036291">
    <property type="entry name" value="NAD(P)-bd_dom_sf"/>
</dbReference>
<dbReference type="InParanoid" id="Q23PY8"/>
<dbReference type="HOGENOM" id="CLU_010194_38_0_1"/>
<dbReference type="Pfam" id="PF00106">
    <property type="entry name" value="adh_short"/>
    <property type="match status" value="1"/>
</dbReference>
<reference evidence="4" key="1">
    <citation type="journal article" date="2006" name="PLoS Biol.">
        <title>Macronuclear genome sequence of the ciliate Tetrahymena thermophila, a model eukaryote.</title>
        <authorList>
            <person name="Eisen J.A."/>
            <person name="Coyne R.S."/>
            <person name="Wu M."/>
            <person name="Wu D."/>
            <person name="Thiagarajan M."/>
            <person name="Wortman J.R."/>
            <person name="Badger J.H."/>
            <person name="Ren Q."/>
            <person name="Amedeo P."/>
            <person name="Jones K.M."/>
            <person name="Tallon L.J."/>
            <person name="Delcher A.L."/>
            <person name="Salzberg S.L."/>
            <person name="Silva J.C."/>
            <person name="Haas B.J."/>
            <person name="Majoros W.H."/>
            <person name="Farzad M."/>
            <person name="Carlton J.M."/>
            <person name="Smith R.K. Jr."/>
            <person name="Garg J."/>
            <person name="Pearlman R.E."/>
            <person name="Karrer K.M."/>
            <person name="Sun L."/>
            <person name="Manning G."/>
            <person name="Elde N.C."/>
            <person name="Turkewitz A.P."/>
            <person name="Asai D.J."/>
            <person name="Wilkes D.E."/>
            <person name="Wang Y."/>
            <person name="Cai H."/>
            <person name="Collins K."/>
            <person name="Stewart B.A."/>
            <person name="Lee S.R."/>
            <person name="Wilamowska K."/>
            <person name="Weinberg Z."/>
            <person name="Ruzzo W.L."/>
            <person name="Wloga D."/>
            <person name="Gaertig J."/>
            <person name="Frankel J."/>
            <person name="Tsao C.-C."/>
            <person name="Gorovsky M.A."/>
            <person name="Keeling P.J."/>
            <person name="Waller R.F."/>
            <person name="Patron N.J."/>
            <person name="Cherry J.M."/>
            <person name="Stover N.A."/>
            <person name="Krieger C.J."/>
            <person name="del Toro C."/>
            <person name="Ryder H.F."/>
            <person name="Williamson S.C."/>
            <person name="Barbeau R.A."/>
            <person name="Hamilton E.P."/>
            <person name="Orias E."/>
        </authorList>
    </citation>
    <scope>NUCLEOTIDE SEQUENCE [LARGE SCALE GENOMIC DNA]</scope>
    <source>
        <strain evidence="4">SB210</strain>
    </source>
</reference>
<dbReference type="STRING" id="312017.Q23PY8"/>